<comment type="catalytic activity">
    <reaction evidence="11">
        <text>glycyl-[protein] + reduced [flavodoxin] + S-adenosyl-L-methionine = glycin-2-yl radical-[protein] + semiquinone [flavodoxin] + 5'-deoxyadenosine + L-methionine + H(+)</text>
        <dbReference type="Rhea" id="RHEA:61976"/>
        <dbReference type="Rhea" id="RHEA-COMP:10622"/>
        <dbReference type="Rhea" id="RHEA-COMP:14480"/>
        <dbReference type="Rhea" id="RHEA-COMP:15993"/>
        <dbReference type="Rhea" id="RHEA-COMP:15994"/>
        <dbReference type="ChEBI" id="CHEBI:15378"/>
        <dbReference type="ChEBI" id="CHEBI:17319"/>
        <dbReference type="ChEBI" id="CHEBI:29947"/>
        <dbReference type="ChEBI" id="CHEBI:32722"/>
        <dbReference type="ChEBI" id="CHEBI:57618"/>
        <dbReference type="ChEBI" id="CHEBI:57844"/>
        <dbReference type="ChEBI" id="CHEBI:59789"/>
        <dbReference type="ChEBI" id="CHEBI:140311"/>
    </reaction>
</comment>
<keyword evidence="8 12" id="KW-0560">Oxidoreductase</keyword>
<comment type="similarity">
    <text evidence="3 12">Belongs to the organic radical-activating enzymes family.</text>
</comment>
<organism evidence="14 15">
    <name type="scientific">Pantoea rodasii</name>
    <dbReference type="NCBI Taxonomy" id="1076549"/>
    <lineage>
        <taxon>Bacteria</taxon>
        <taxon>Pseudomonadati</taxon>
        <taxon>Pseudomonadota</taxon>
        <taxon>Gammaproteobacteria</taxon>
        <taxon>Enterobacterales</taxon>
        <taxon>Erwiniaceae</taxon>
        <taxon>Pantoea</taxon>
    </lineage>
</organism>
<dbReference type="GO" id="GO:0051539">
    <property type="term" value="F:4 iron, 4 sulfur cluster binding"/>
    <property type="evidence" value="ECO:0007669"/>
    <property type="project" value="UniProtKB-KW"/>
</dbReference>
<gene>
    <name evidence="14" type="ORF">QU24_01370</name>
</gene>
<feature type="compositionally biased region" description="Basic and acidic residues" evidence="13">
    <location>
        <begin position="162"/>
        <end position="188"/>
    </location>
</feature>
<evidence type="ECO:0000313" key="14">
    <source>
        <dbReference type="EMBL" id="KHJ69916.1"/>
    </source>
</evidence>
<keyword evidence="7" id="KW-0479">Metal-binding</keyword>
<dbReference type="AlphaFoldDB" id="A0A0B1RE35"/>
<evidence type="ECO:0000256" key="5">
    <source>
        <dbReference type="ARBA" id="ARBA00022485"/>
    </source>
</evidence>
<dbReference type="PIRSF" id="PIRSF000368">
    <property type="entry name" value="NrdG"/>
    <property type="match status" value="1"/>
</dbReference>
<evidence type="ECO:0000256" key="10">
    <source>
        <dbReference type="ARBA" id="ARBA00023014"/>
    </source>
</evidence>
<evidence type="ECO:0000256" key="13">
    <source>
        <dbReference type="SAM" id="MobiDB-lite"/>
    </source>
</evidence>
<keyword evidence="5" id="KW-0004">4Fe-4S</keyword>
<evidence type="ECO:0000256" key="9">
    <source>
        <dbReference type="ARBA" id="ARBA00023004"/>
    </source>
</evidence>
<dbReference type="PANTHER" id="PTHR30352">
    <property type="entry name" value="PYRUVATE FORMATE-LYASE-ACTIVATING ENZYME"/>
    <property type="match status" value="1"/>
</dbReference>
<dbReference type="SFLD" id="SFLDG01063">
    <property type="entry name" value="activating_enzymes__group_1"/>
    <property type="match status" value="1"/>
</dbReference>
<dbReference type="NCBIfam" id="NF008335">
    <property type="entry name" value="PRK11121.1"/>
    <property type="match status" value="1"/>
</dbReference>
<dbReference type="Proteomes" id="UP000030853">
    <property type="component" value="Unassembled WGS sequence"/>
</dbReference>
<evidence type="ECO:0000256" key="4">
    <source>
        <dbReference type="ARBA" id="ARBA00014281"/>
    </source>
</evidence>
<evidence type="ECO:0000256" key="3">
    <source>
        <dbReference type="ARBA" id="ARBA00009777"/>
    </source>
</evidence>
<dbReference type="GO" id="GO:0043365">
    <property type="term" value="F:[formate-C-acetyltransferase]-activating enzyme activity"/>
    <property type="evidence" value="ECO:0007669"/>
    <property type="project" value="InterPro"/>
</dbReference>
<dbReference type="Gene3D" id="3.20.20.70">
    <property type="entry name" value="Aldolase class I"/>
    <property type="match status" value="1"/>
</dbReference>
<dbReference type="EMBL" id="JTJJ01000006">
    <property type="protein sequence ID" value="KHJ69916.1"/>
    <property type="molecule type" value="Genomic_DNA"/>
</dbReference>
<dbReference type="GO" id="GO:0004748">
    <property type="term" value="F:ribonucleoside-diphosphate reductase activity, thioredoxin disulfide as acceptor"/>
    <property type="evidence" value="ECO:0007669"/>
    <property type="project" value="TreeGrafter"/>
</dbReference>
<comment type="cofactor">
    <cofactor evidence="1">
        <name>[4Fe-4S] cluster</name>
        <dbReference type="ChEBI" id="CHEBI:49883"/>
    </cofactor>
</comment>
<dbReference type="SFLD" id="SFLDG01066">
    <property type="entry name" value="organic_radical-activating_enz"/>
    <property type="match status" value="1"/>
</dbReference>
<dbReference type="InterPro" id="IPR001989">
    <property type="entry name" value="Radical_activat_CS"/>
</dbReference>
<dbReference type="Pfam" id="PF13353">
    <property type="entry name" value="Fer4_12"/>
    <property type="match status" value="1"/>
</dbReference>
<dbReference type="InterPro" id="IPR012837">
    <property type="entry name" value="NrdG"/>
</dbReference>
<evidence type="ECO:0000256" key="12">
    <source>
        <dbReference type="PIRNR" id="PIRNR000368"/>
    </source>
</evidence>
<dbReference type="PROSITE" id="PS01087">
    <property type="entry name" value="RADICAL_ACTIVATING"/>
    <property type="match status" value="1"/>
</dbReference>
<evidence type="ECO:0000256" key="6">
    <source>
        <dbReference type="ARBA" id="ARBA00022691"/>
    </source>
</evidence>
<dbReference type="EC" id="1.97.1.-" evidence="12"/>
<dbReference type="NCBIfam" id="TIGR02491">
    <property type="entry name" value="NrdG"/>
    <property type="match status" value="1"/>
</dbReference>
<evidence type="ECO:0000256" key="7">
    <source>
        <dbReference type="ARBA" id="ARBA00022723"/>
    </source>
</evidence>
<evidence type="ECO:0000313" key="15">
    <source>
        <dbReference type="Proteomes" id="UP000030853"/>
    </source>
</evidence>
<evidence type="ECO:0000256" key="1">
    <source>
        <dbReference type="ARBA" id="ARBA00001966"/>
    </source>
</evidence>
<name>A0A0B1RE35_9GAMM</name>
<dbReference type="InterPro" id="IPR007197">
    <property type="entry name" value="rSAM"/>
</dbReference>
<comment type="caution">
    <text evidence="14">The sequence shown here is derived from an EMBL/GenBank/DDBJ whole genome shotgun (WGS) entry which is preliminary data.</text>
</comment>
<feature type="region of interest" description="Disordered" evidence="13">
    <location>
        <begin position="155"/>
        <end position="188"/>
    </location>
</feature>
<dbReference type="InterPro" id="IPR034457">
    <property type="entry name" value="Organic_radical-activating"/>
</dbReference>
<evidence type="ECO:0000256" key="2">
    <source>
        <dbReference type="ARBA" id="ARBA00003852"/>
    </source>
</evidence>
<comment type="function">
    <text evidence="2 12">Activation of anaerobic ribonucleoside-triphosphate reductase under anaerobic conditions by generation of an organic free radical, using S-adenosylmethionine and reduced flavodoxin as cosubstrates to produce 5'-deoxy-adenosine.</text>
</comment>
<dbReference type="SFLD" id="SFLDS00029">
    <property type="entry name" value="Radical_SAM"/>
    <property type="match status" value="1"/>
</dbReference>
<reference evidence="14 15" key="1">
    <citation type="submission" date="2014-11" db="EMBL/GenBank/DDBJ databases">
        <title>Genome sequencing of Pantoea rodasii ND03.</title>
        <authorList>
            <person name="Muhamad Yunos N.Y."/>
            <person name="Chan K.-G."/>
        </authorList>
    </citation>
    <scope>NUCLEOTIDE SEQUENCE [LARGE SCALE GENOMIC DNA]</scope>
    <source>
        <strain evidence="14 15">ND03</strain>
    </source>
</reference>
<accession>A0A0B1RE35</accession>
<dbReference type="InterPro" id="IPR058240">
    <property type="entry name" value="rSAM_sf"/>
</dbReference>
<keyword evidence="10" id="KW-0411">Iron-sulfur</keyword>
<sequence>MMHIHRYYAVDIVNGPGTRCTLFVAGCEHQCRGCYNQSTWRLDSGVPFTLEMEEQLIADLKDTRIPRQGLSLSGGDPLHPHNVPHIRRLVKRVRRECPDKDIWLWTGYKMAELSAAQREVIAEIDVLIDGRFIEAESDARLLWRGSRNQKIWYLRQPQGEQTDDKPAERHAQQRDPQGARREGTMQHQ</sequence>
<keyword evidence="9" id="KW-0408">Iron</keyword>
<keyword evidence="6" id="KW-0949">S-adenosyl-L-methionine</keyword>
<evidence type="ECO:0000256" key="11">
    <source>
        <dbReference type="ARBA" id="ARBA00047365"/>
    </source>
</evidence>
<dbReference type="InterPro" id="IPR013785">
    <property type="entry name" value="Aldolase_TIM"/>
</dbReference>
<dbReference type="SUPFAM" id="SSF102114">
    <property type="entry name" value="Radical SAM enzymes"/>
    <property type="match status" value="1"/>
</dbReference>
<evidence type="ECO:0000256" key="8">
    <source>
        <dbReference type="ARBA" id="ARBA00023002"/>
    </source>
</evidence>
<dbReference type="GO" id="GO:0046872">
    <property type="term" value="F:metal ion binding"/>
    <property type="evidence" value="ECO:0007669"/>
    <property type="project" value="UniProtKB-KW"/>
</dbReference>
<dbReference type="PANTHER" id="PTHR30352:SF2">
    <property type="entry name" value="ANAEROBIC RIBONUCLEOSIDE-TRIPHOSPHATE REDUCTASE-ACTIVATING PROTEIN"/>
    <property type="match status" value="1"/>
</dbReference>
<dbReference type="CDD" id="cd01335">
    <property type="entry name" value="Radical_SAM"/>
    <property type="match status" value="1"/>
</dbReference>
<protein>
    <recommendedName>
        <fullName evidence="4 12">Anaerobic ribonucleoside-triphosphate reductase-activating protein</fullName>
        <ecNumber evidence="12">1.97.1.-</ecNumber>
    </recommendedName>
</protein>
<dbReference type="SFLD" id="SFLDF00299">
    <property type="entry name" value="anaerobic_ribonucleoside-triph"/>
    <property type="match status" value="1"/>
</dbReference>
<proteinExistence type="inferred from homology"/>